<evidence type="ECO:0000313" key="1">
    <source>
        <dbReference type="EMBL" id="KAG5596469.1"/>
    </source>
</evidence>
<evidence type="ECO:0000313" key="2">
    <source>
        <dbReference type="Proteomes" id="UP000824120"/>
    </source>
</evidence>
<dbReference type="PANTHER" id="PTHR34222">
    <property type="entry name" value="GAG_PRE-INTEGRS DOMAIN-CONTAINING PROTEIN"/>
    <property type="match status" value="1"/>
</dbReference>
<accession>A0A9J5Y8M2</accession>
<dbReference type="OrthoDB" id="1932912at2759"/>
<sequence length="241" mass="27589">MIKVKFYKFISIKDGSGDFTSWAASVELWFIGQGFEDHLLKNSSNIGPTDRPAWVEIDAQLCSLLWNLLDPKFLNLFQSCETCYKVWNKAKTLYTNDIQLIFKGVSDIVHLQQNQQDMATYLGQVESLKDKFDSLMPSTDKLDEHETQRDRFFMVLALIGLRADLTSVHDQILSSPFVPTLEEVFARLLRIASAPPKVTSYDGSIMTVQTNNFQGGYRKGKWRNNKHCNHCNKGGHIREEC</sequence>
<dbReference type="Proteomes" id="UP000824120">
    <property type="component" value="Chromosome 7"/>
</dbReference>
<name>A0A9J5Y8M2_SOLCO</name>
<dbReference type="EMBL" id="JACXVP010000007">
    <property type="protein sequence ID" value="KAG5596469.1"/>
    <property type="molecule type" value="Genomic_DNA"/>
</dbReference>
<gene>
    <name evidence="1" type="ORF">H5410_037701</name>
</gene>
<reference evidence="1 2" key="1">
    <citation type="submission" date="2020-09" db="EMBL/GenBank/DDBJ databases">
        <title>De no assembly of potato wild relative species, Solanum commersonii.</title>
        <authorList>
            <person name="Cho K."/>
        </authorList>
    </citation>
    <scope>NUCLEOTIDE SEQUENCE [LARGE SCALE GENOMIC DNA]</scope>
    <source>
        <strain evidence="1">LZ3.2</strain>
        <tissue evidence="1">Leaf</tissue>
    </source>
</reference>
<protein>
    <recommendedName>
        <fullName evidence="3">CCHC-type domain-containing protein</fullName>
    </recommendedName>
</protein>
<comment type="caution">
    <text evidence="1">The sequence shown here is derived from an EMBL/GenBank/DDBJ whole genome shotgun (WGS) entry which is preliminary data.</text>
</comment>
<proteinExistence type="predicted"/>
<organism evidence="1 2">
    <name type="scientific">Solanum commersonii</name>
    <name type="common">Commerson's wild potato</name>
    <name type="synonym">Commerson's nightshade</name>
    <dbReference type="NCBI Taxonomy" id="4109"/>
    <lineage>
        <taxon>Eukaryota</taxon>
        <taxon>Viridiplantae</taxon>
        <taxon>Streptophyta</taxon>
        <taxon>Embryophyta</taxon>
        <taxon>Tracheophyta</taxon>
        <taxon>Spermatophyta</taxon>
        <taxon>Magnoliopsida</taxon>
        <taxon>eudicotyledons</taxon>
        <taxon>Gunneridae</taxon>
        <taxon>Pentapetalae</taxon>
        <taxon>asterids</taxon>
        <taxon>lamiids</taxon>
        <taxon>Solanales</taxon>
        <taxon>Solanaceae</taxon>
        <taxon>Solanoideae</taxon>
        <taxon>Solaneae</taxon>
        <taxon>Solanum</taxon>
    </lineage>
</organism>
<dbReference type="PANTHER" id="PTHR34222:SF95">
    <property type="entry name" value="RRNA 2'-O-METHYLTRANSFERASE FIBRILLARIN-LIKE ISOFORM X1"/>
    <property type="match status" value="1"/>
</dbReference>
<evidence type="ECO:0008006" key="3">
    <source>
        <dbReference type="Google" id="ProtNLM"/>
    </source>
</evidence>
<keyword evidence="2" id="KW-1185">Reference proteome</keyword>
<dbReference type="AlphaFoldDB" id="A0A9J5Y8M2"/>